<dbReference type="AlphaFoldDB" id="A0ABD2WSC0"/>
<reference evidence="1 2" key="1">
    <citation type="journal article" date="2024" name="bioRxiv">
        <title>A reference genome for Trichogramma kaykai: A tiny desert-dwelling parasitoid wasp with competing sex-ratio distorters.</title>
        <authorList>
            <person name="Culotta J."/>
            <person name="Lindsey A.R."/>
        </authorList>
    </citation>
    <scope>NUCLEOTIDE SEQUENCE [LARGE SCALE GENOMIC DNA]</scope>
    <source>
        <strain evidence="1 2">KSX58</strain>
    </source>
</reference>
<keyword evidence="2" id="KW-1185">Reference proteome</keyword>
<accession>A0ABD2WSC0</accession>
<comment type="caution">
    <text evidence="1">The sequence shown here is derived from an EMBL/GenBank/DDBJ whole genome shotgun (WGS) entry which is preliminary data.</text>
</comment>
<evidence type="ECO:0008006" key="3">
    <source>
        <dbReference type="Google" id="ProtNLM"/>
    </source>
</evidence>
<dbReference type="Proteomes" id="UP001627154">
    <property type="component" value="Unassembled WGS sequence"/>
</dbReference>
<organism evidence="1 2">
    <name type="scientific">Trichogramma kaykai</name>
    <dbReference type="NCBI Taxonomy" id="54128"/>
    <lineage>
        <taxon>Eukaryota</taxon>
        <taxon>Metazoa</taxon>
        <taxon>Ecdysozoa</taxon>
        <taxon>Arthropoda</taxon>
        <taxon>Hexapoda</taxon>
        <taxon>Insecta</taxon>
        <taxon>Pterygota</taxon>
        <taxon>Neoptera</taxon>
        <taxon>Endopterygota</taxon>
        <taxon>Hymenoptera</taxon>
        <taxon>Apocrita</taxon>
        <taxon>Proctotrupomorpha</taxon>
        <taxon>Chalcidoidea</taxon>
        <taxon>Trichogrammatidae</taxon>
        <taxon>Trichogramma</taxon>
    </lineage>
</organism>
<name>A0ABD2WSC0_9HYME</name>
<gene>
    <name evidence="1" type="ORF">TKK_010506</name>
</gene>
<evidence type="ECO:0000313" key="2">
    <source>
        <dbReference type="Proteomes" id="UP001627154"/>
    </source>
</evidence>
<dbReference type="EMBL" id="JBJJXI010000082">
    <property type="protein sequence ID" value="KAL3395397.1"/>
    <property type="molecule type" value="Genomic_DNA"/>
</dbReference>
<proteinExistence type="predicted"/>
<sequence>MFAKKLTSFLHCNNKDPSVASRLNLFIRFISKTNFDTNLPNIERNRSTKDIRKSENLSESSISRQAHKKISKHFQSTEINFARKVLEKSDNYSNSLSTSLTIKQNLSESEIQEILDKQWQNMSNGEVLRNLESLSNYACKNPNIISVYDEKGLMRILKTRCMQFNDDEFRLFLKNLEQLKGQNKKIIQGTFWRIINAECFKRSSNWTIEEILMMDDQLAKLDLSWVPFYEGSLLKMEANFSKFSPANLVQYAYLIRISSKKINLNFNQFEYHVHKSVDRLTIEEIGIISMAYFRYETSLKHTNLLLHIMTALENNIDNVSEISLAAILKILRYSVSLKLMQRYNILIELLIKQIPKRTLLTLIHVAHMQAMLLLDNEKLTLGIANRYINEVQTARIKDIERILFTLYIFNYGPEKTLFYDTAYQEFLEFRRNNEINNFPFCLVYSVMYMLQVNYYPEKLIKKIMDPDFIKNLCNSDIHKLDREYIVIHYCLVIDHPQYNGPLLRRDMLQFLIKKCRSNSKVDVHKQQIPMVERIITDVVHTCKQMIGFDEVAHVDCVLPHFVNNDIILCYNEDTKEFINPKKKLVEMEAGTLKRAPKDGNKWIALTLAGHNVLTRNSKHHTGALEVRLRHLKKVGYTPYVVRKMIMYFNSYLYSYINVNYLNVTGAIFRMDEFV</sequence>
<protein>
    <recommendedName>
        <fullName evidence="3">RAP domain-containing protein</fullName>
    </recommendedName>
</protein>
<evidence type="ECO:0000313" key="1">
    <source>
        <dbReference type="EMBL" id="KAL3395397.1"/>
    </source>
</evidence>